<keyword evidence="2" id="KW-1185">Reference proteome</keyword>
<proteinExistence type="predicted"/>
<gene>
    <name evidence="1" type="ORF">SAMN05428953_102206</name>
</gene>
<sequence>MLKIGDVVSADAGRFKGVIVASQGAPGGGQSYRVATFAILPQSRLFSAAELTPEPEPPPVEVGQSAKLYGQDGVVDGVNPDGTLSFMAMITLPGSGKVVATHRYPAVLRSDFMRWNL</sequence>
<evidence type="ECO:0000313" key="1">
    <source>
        <dbReference type="EMBL" id="SDI53406.1"/>
    </source>
</evidence>
<dbReference type="RefSeq" id="WP_091591129.1">
    <property type="nucleotide sequence ID" value="NZ_FNEE01000002.1"/>
</dbReference>
<evidence type="ECO:0000313" key="2">
    <source>
        <dbReference type="Proteomes" id="UP000198894"/>
    </source>
</evidence>
<dbReference type="AlphaFoldDB" id="A0A1G8LCR4"/>
<dbReference type="EMBL" id="FNEE01000002">
    <property type="protein sequence ID" value="SDI53406.1"/>
    <property type="molecule type" value="Genomic_DNA"/>
</dbReference>
<protein>
    <submittedName>
        <fullName evidence="1">Uncharacterized protein</fullName>
    </submittedName>
</protein>
<dbReference type="Proteomes" id="UP000198894">
    <property type="component" value="Unassembled WGS sequence"/>
</dbReference>
<accession>A0A1G8LCR4</accession>
<reference evidence="2" key="1">
    <citation type="submission" date="2016-10" db="EMBL/GenBank/DDBJ databases">
        <authorList>
            <person name="Varghese N."/>
            <person name="Submissions S."/>
        </authorList>
    </citation>
    <scope>NUCLEOTIDE SEQUENCE [LARGE SCALE GENOMIC DNA]</scope>
    <source>
        <strain evidence="2">CGMCC 1.11022</strain>
    </source>
</reference>
<organism evidence="1 2">
    <name type="scientific">Mesorhizobium muleiense</name>
    <dbReference type="NCBI Taxonomy" id="1004279"/>
    <lineage>
        <taxon>Bacteria</taxon>
        <taxon>Pseudomonadati</taxon>
        <taxon>Pseudomonadota</taxon>
        <taxon>Alphaproteobacteria</taxon>
        <taxon>Hyphomicrobiales</taxon>
        <taxon>Phyllobacteriaceae</taxon>
        <taxon>Mesorhizobium</taxon>
    </lineage>
</organism>
<name>A0A1G8LCR4_9HYPH</name>